<dbReference type="EMBL" id="JAVGVR010000001">
    <property type="protein sequence ID" value="MDQ6598912.1"/>
    <property type="molecule type" value="Genomic_DNA"/>
</dbReference>
<dbReference type="Proteomes" id="UP001178888">
    <property type="component" value="Unassembled WGS sequence"/>
</dbReference>
<sequence>MKKSIYEIVTEQVIEQLEKGVVPWRKPWINGGAVNWKTQRPYRGINTFLLEAGEYATFKQIQDAGGKVKKGEKSHIVVFWKWIEKENEESRDIEKIPYLRYYRVFEINNQVEGLESKKKETTFDHDPIEKAEEIFKEYNNSPDYTFYSGRAVYYPTVDKINCPPLKDFPKAEEFYSTLFHEMIHSTGHKRRLARLGVTTQNVAFGDEVYSKEELVAEMGAAMLCGIAGIDNNTLENSASYIQSWLPSLKEDSRLVVQAAAQAQKAADYILGIEEIEEG</sequence>
<name>A0AA90R0U3_9BACI</name>
<dbReference type="GO" id="GO:0003697">
    <property type="term" value="F:single-stranded DNA binding"/>
    <property type="evidence" value="ECO:0007669"/>
    <property type="project" value="InterPro"/>
</dbReference>
<dbReference type="RefSeq" id="WP_308913756.1">
    <property type="nucleotide sequence ID" value="NZ_JAVGVR010000001.1"/>
</dbReference>
<dbReference type="AlphaFoldDB" id="A0AA90R0U3"/>
<dbReference type="PIRSF" id="PIRSF037112">
    <property type="entry name" value="Antirestriction_ArdC"/>
    <property type="match status" value="1"/>
</dbReference>
<dbReference type="Pfam" id="PF18818">
    <property type="entry name" value="MPTase-PolyVal"/>
    <property type="match status" value="1"/>
</dbReference>
<dbReference type="InterPro" id="IPR017113">
    <property type="entry name" value="Antirestriction_ArdC"/>
</dbReference>
<evidence type="ECO:0000313" key="3">
    <source>
        <dbReference type="EMBL" id="MDQ6598912.1"/>
    </source>
</evidence>
<gene>
    <name evidence="3" type="ORF">RCG21_21600</name>
</gene>
<comment type="caution">
    <text evidence="3">The sequence shown here is derived from an EMBL/GenBank/DDBJ whole genome shotgun (WGS) entry which is preliminary data.</text>
</comment>
<proteinExistence type="predicted"/>
<dbReference type="InterPro" id="IPR013610">
    <property type="entry name" value="ArdC_N"/>
</dbReference>
<feature type="domain" description="Polyvalent protein metallopeptidase" evidence="2">
    <location>
        <begin position="130"/>
        <end position="261"/>
    </location>
</feature>
<dbReference type="InterPro" id="IPR041459">
    <property type="entry name" value="MPTase-PolyVal"/>
</dbReference>
<evidence type="ECO:0000259" key="2">
    <source>
        <dbReference type="Pfam" id="PF18818"/>
    </source>
</evidence>
<keyword evidence="4" id="KW-1185">Reference proteome</keyword>
<accession>A0AA90R0U3</accession>
<reference evidence="3" key="1">
    <citation type="submission" date="2023-08" db="EMBL/GenBank/DDBJ databases">
        <title>Nitrogen cycling bacteria in agricultural field soils.</title>
        <authorList>
            <person name="Jang J."/>
        </authorList>
    </citation>
    <scope>NUCLEOTIDE SEQUENCE</scope>
    <source>
        <strain evidence="3">PS3-36</strain>
    </source>
</reference>
<organism evidence="3 4">
    <name type="scientific">Bacillus salipaludis</name>
    <dbReference type="NCBI Taxonomy" id="2547811"/>
    <lineage>
        <taxon>Bacteria</taxon>
        <taxon>Bacillati</taxon>
        <taxon>Bacillota</taxon>
        <taxon>Bacilli</taxon>
        <taxon>Bacillales</taxon>
        <taxon>Bacillaceae</taxon>
        <taxon>Bacillus</taxon>
    </lineage>
</organism>
<evidence type="ECO:0000259" key="1">
    <source>
        <dbReference type="Pfam" id="PF08401"/>
    </source>
</evidence>
<dbReference type="Pfam" id="PF08401">
    <property type="entry name" value="ArdcN"/>
    <property type="match status" value="1"/>
</dbReference>
<evidence type="ECO:0000313" key="4">
    <source>
        <dbReference type="Proteomes" id="UP001178888"/>
    </source>
</evidence>
<feature type="domain" description="N-terminal" evidence="1">
    <location>
        <begin position="3"/>
        <end position="105"/>
    </location>
</feature>
<protein>
    <submittedName>
        <fullName evidence="3">Zincin-like metallopeptidase domain-containing protein</fullName>
    </submittedName>
</protein>